<sequence>MTDDTGGVVTRHCGSVPTHDEHHYDIATGVAYCRGRQVMGDLLPEQMTDCLDCAVLAPEKCVAHGVHEGHKLRLQAYAEKDGTHSHRYFCRTCHVWAWVTP</sequence>
<dbReference type="AlphaFoldDB" id="A0A0F9PRA2"/>
<dbReference type="EMBL" id="LAZR01002231">
    <property type="protein sequence ID" value="KKN32744.1"/>
    <property type="molecule type" value="Genomic_DNA"/>
</dbReference>
<gene>
    <name evidence="1" type="ORF">LCGC14_0810880</name>
</gene>
<evidence type="ECO:0000313" key="1">
    <source>
        <dbReference type="EMBL" id="KKN32744.1"/>
    </source>
</evidence>
<accession>A0A0F9PRA2</accession>
<comment type="caution">
    <text evidence="1">The sequence shown here is derived from an EMBL/GenBank/DDBJ whole genome shotgun (WGS) entry which is preliminary data.</text>
</comment>
<protein>
    <submittedName>
        <fullName evidence="1">Uncharacterized protein</fullName>
    </submittedName>
</protein>
<organism evidence="1">
    <name type="scientific">marine sediment metagenome</name>
    <dbReference type="NCBI Taxonomy" id="412755"/>
    <lineage>
        <taxon>unclassified sequences</taxon>
        <taxon>metagenomes</taxon>
        <taxon>ecological metagenomes</taxon>
    </lineage>
</organism>
<name>A0A0F9PRA2_9ZZZZ</name>
<reference evidence="1" key="1">
    <citation type="journal article" date="2015" name="Nature">
        <title>Complex archaea that bridge the gap between prokaryotes and eukaryotes.</title>
        <authorList>
            <person name="Spang A."/>
            <person name="Saw J.H."/>
            <person name="Jorgensen S.L."/>
            <person name="Zaremba-Niedzwiedzka K."/>
            <person name="Martijn J."/>
            <person name="Lind A.E."/>
            <person name="van Eijk R."/>
            <person name="Schleper C."/>
            <person name="Guy L."/>
            <person name="Ettema T.J."/>
        </authorList>
    </citation>
    <scope>NUCLEOTIDE SEQUENCE</scope>
</reference>
<proteinExistence type="predicted"/>